<feature type="domain" description="C2H2-type" evidence="9">
    <location>
        <begin position="52"/>
        <end position="81"/>
    </location>
</feature>
<evidence type="ECO:0000256" key="1">
    <source>
        <dbReference type="ARBA" id="ARBA00004123"/>
    </source>
</evidence>
<keyword evidence="2" id="KW-0479">Metal-binding</keyword>
<evidence type="ECO:0000256" key="8">
    <source>
        <dbReference type="SAM" id="MobiDB-lite"/>
    </source>
</evidence>
<dbReference type="SUPFAM" id="SSF57667">
    <property type="entry name" value="beta-beta-alpha zinc fingers"/>
    <property type="match status" value="1"/>
</dbReference>
<evidence type="ECO:0000256" key="6">
    <source>
        <dbReference type="ARBA" id="ARBA00023242"/>
    </source>
</evidence>
<name>A0ABP9YR77_9FUNG</name>
<dbReference type="SMART" id="SM00355">
    <property type="entry name" value="ZnF_C2H2"/>
    <property type="match status" value="2"/>
</dbReference>
<evidence type="ECO:0000313" key="11">
    <source>
        <dbReference type="Proteomes" id="UP001473302"/>
    </source>
</evidence>
<protein>
    <recommendedName>
        <fullName evidence="9">C2H2-type domain-containing protein</fullName>
    </recommendedName>
</protein>
<proteinExistence type="predicted"/>
<keyword evidence="11" id="KW-1185">Reference proteome</keyword>
<feature type="domain" description="C2H2-type" evidence="9">
    <location>
        <begin position="21"/>
        <end position="51"/>
    </location>
</feature>
<feature type="compositionally biased region" description="Low complexity" evidence="8">
    <location>
        <begin position="81"/>
        <end position="104"/>
    </location>
</feature>
<evidence type="ECO:0000256" key="5">
    <source>
        <dbReference type="ARBA" id="ARBA00022833"/>
    </source>
</evidence>
<dbReference type="PROSITE" id="PS00028">
    <property type="entry name" value="ZINC_FINGER_C2H2_1"/>
    <property type="match status" value="1"/>
</dbReference>
<dbReference type="Proteomes" id="UP001473302">
    <property type="component" value="Unassembled WGS sequence"/>
</dbReference>
<dbReference type="Pfam" id="PF00096">
    <property type="entry name" value="zf-C2H2"/>
    <property type="match status" value="2"/>
</dbReference>
<organism evidence="10 11">
    <name type="scientific">Mucor flavus</name>
    <dbReference type="NCBI Taxonomy" id="439312"/>
    <lineage>
        <taxon>Eukaryota</taxon>
        <taxon>Fungi</taxon>
        <taxon>Fungi incertae sedis</taxon>
        <taxon>Mucoromycota</taxon>
        <taxon>Mucoromycotina</taxon>
        <taxon>Mucoromycetes</taxon>
        <taxon>Mucorales</taxon>
        <taxon>Mucorineae</taxon>
        <taxon>Mucoraceae</taxon>
        <taxon>Mucor</taxon>
    </lineage>
</organism>
<keyword evidence="4 7" id="KW-0863">Zinc-finger</keyword>
<evidence type="ECO:0000259" key="9">
    <source>
        <dbReference type="PROSITE" id="PS50157"/>
    </source>
</evidence>
<feature type="region of interest" description="Disordered" evidence="8">
    <location>
        <begin position="73"/>
        <end position="141"/>
    </location>
</feature>
<dbReference type="InterPro" id="IPR013087">
    <property type="entry name" value="Znf_C2H2_type"/>
</dbReference>
<comment type="caution">
    <text evidence="10">The sequence shown here is derived from an EMBL/GenBank/DDBJ whole genome shotgun (WGS) entry which is preliminary data.</text>
</comment>
<evidence type="ECO:0000256" key="4">
    <source>
        <dbReference type="ARBA" id="ARBA00022771"/>
    </source>
</evidence>
<dbReference type="EMBL" id="BAABUK010000005">
    <property type="protein sequence ID" value="GAA5809358.1"/>
    <property type="molecule type" value="Genomic_DNA"/>
</dbReference>
<evidence type="ECO:0000256" key="7">
    <source>
        <dbReference type="PROSITE-ProRule" id="PRU00042"/>
    </source>
</evidence>
<keyword evidence="3" id="KW-0677">Repeat</keyword>
<reference evidence="10 11" key="1">
    <citation type="submission" date="2024-04" db="EMBL/GenBank/DDBJ databases">
        <title>genome sequences of Mucor flavus KT1a and Helicostylum pulchrum KT1b strains isolated from the surface of a dry-aged beef.</title>
        <authorList>
            <person name="Toyotome T."/>
            <person name="Hosono M."/>
            <person name="Torimaru M."/>
            <person name="Fukuda K."/>
            <person name="Mikami N."/>
        </authorList>
    </citation>
    <scope>NUCLEOTIDE SEQUENCE [LARGE SCALE GENOMIC DNA]</scope>
    <source>
        <strain evidence="10 11">KT1a</strain>
    </source>
</reference>
<dbReference type="InterPro" id="IPR036236">
    <property type="entry name" value="Znf_C2H2_sf"/>
</dbReference>
<dbReference type="PROSITE" id="PS50157">
    <property type="entry name" value="ZINC_FINGER_C2H2_2"/>
    <property type="match status" value="2"/>
</dbReference>
<evidence type="ECO:0000256" key="2">
    <source>
        <dbReference type="ARBA" id="ARBA00022723"/>
    </source>
</evidence>
<keyword evidence="6" id="KW-0539">Nucleus</keyword>
<sequence length="207" mass="23361">MPAITPTNQHKKSRSTKPKLFQCTGFGTCQMVFTRSEHLARHTRKHTGEKPFLCVVPGCDRSFSRFDNMIQHTQTHKATRSKSPSPTISSSSSVTSIASSSNNSIYEPESTPEFITQQQNMHHHPQQQQQQQTDSSDEESSINTPILKELHLTQDEFEALQGFGRFKHTPIFIDSFRDLASVVYIEPNPVRNYIISPPPPPPPTNDS</sequence>
<gene>
    <name evidence="10" type="ORF">MFLAVUS_002766</name>
</gene>
<keyword evidence="5" id="KW-0862">Zinc</keyword>
<dbReference type="PANTHER" id="PTHR40626">
    <property type="entry name" value="MIP31509P"/>
    <property type="match status" value="1"/>
</dbReference>
<evidence type="ECO:0000256" key="3">
    <source>
        <dbReference type="ARBA" id="ARBA00022737"/>
    </source>
</evidence>
<accession>A0ABP9YR77</accession>
<evidence type="ECO:0000313" key="10">
    <source>
        <dbReference type="EMBL" id="GAA5809358.1"/>
    </source>
</evidence>
<comment type="subcellular location">
    <subcellularLocation>
        <location evidence="1">Nucleus</location>
    </subcellularLocation>
</comment>
<dbReference type="InterPro" id="IPR051059">
    <property type="entry name" value="VerF-like"/>
</dbReference>
<dbReference type="PANTHER" id="PTHR40626:SF32">
    <property type="entry name" value="ZINC FINGER PROTEIN RST2"/>
    <property type="match status" value="1"/>
</dbReference>
<dbReference type="Gene3D" id="3.30.160.60">
    <property type="entry name" value="Classic Zinc Finger"/>
    <property type="match status" value="2"/>
</dbReference>